<accession>A0A2P5DS84</accession>
<dbReference type="PANTHER" id="PTHR35311">
    <property type="entry name" value="KINETOCHORE-ASSOCIATED PROTEIN KNL-2 HOMOLOG"/>
    <property type="match status" value="1"/>
</dbReference>
<keyword evidence="4" id="KW-1185">Reference proteome</keyword>
<evidence type="ECO:0000256" key="1">
    <source>
        <dbReference type="SAM" id="MobiDB-lite"/>
    </source>
</evidence>
<organism evidence="3 4">
    <name type="scientific">Trema orientale</name>
    <name type="common">Charcoal tree</name>
    <name type="synonym">Celtis orientalis</name>
    <dbReference type="NCBI Taxonomy" id="63057"/>
    <lineage>
        <taxon>Eukaryota</taxon>
        <taxon>Viridiplantae</taxon>
        <taxon>Streptophyta</taxon>
        <taxon>Embryophyta</taxon>
        <taxon>Tracheophyta</taxon>
        <taxon>Spermatophyta</taxon>
        <taxon>Magnoliopsida</taxon>
        <taxon>eudicotyledons</taxon>
        <taxon>Gunneridae</taxon>
        <taxon>Pentapetalae</taxon>
        <taxon>rosids</taxon>
        <taxon>fabids</taxon>
        <taxon>Rosales</taxon>
        <taxon>Cannabaceae</taxon>
        <taxon>Trema</taxon>
    </lineage>
</organism>
<dbReference type="PANTHER" id="PTHR35311:SF9">
    <property type="entry name" value="KINETOCHORE-ASSOCIATED PROTEIN KNL-2 HOMOLOG"/>
    <property type="match status" value="1"/>
</dbReference>
<feature type="compositionally biased region" description="Low complexity" evidence="1">
    <location>
        <begin position="12"/>
        <end position="30"/>
    </location>
</feature>
<feature type="region of interest" description="Disordered" evidence="1">
    <location>
        <begin position="1"/>
        <end position="30"/>
    </location>
</feature>
<dbReference type="Pfam" id="PF09133">
    <property type="entry name" value="SANTA"/>
    <property type="match status" value="1"/>
</dbReference>
<evidence type="ECO:0000259" key="2">
    <source>
        <dbReference type="Pfam" id="PF09133"/>
    </source>
</evidence>
<evidence type="ECO:0000313" key="4">
    <source>
        <dbReference type="Proteomes" id="UP000237000"/>
    </source>
</evidence>
<evidence type="ECO:0000313" key="3">
    <source>
        <dbReference type="EMBL" id="PON76146.1"/>
    </source>
</evidence>
<name>A0A2P5DS84_TREOI</name>
<feature type="compositionally biased region" description="Polar residues" evidence="1">
    <location>
        <begin position="163"/>
        <end position="172"/>
    </location>
</feature>
<dbReference type="FunCoup" id="A0A2P5DS84">
    <property type="interactions" value="406"/>
</dbReference>
<dbReference type="EMBL" id="JXTC01000252">
    <property type="protein sequence ID" value="PON76146.1"/>
    <property type="molecule type" value="Genomic_DNA"/>
</dbReference>
<protein>
    <submittedName>
        <fullName evidence="3">SANT associated</fullName>
    </submittedName>
</protein>
<dbReference type="STRING" id="63057.A0A2P5DS84"/>
<dbReference type="Proteomes" id="UP000237000">
    <property type="component" value="Unassembled WGS sequence"/>
</dbReference>
<dbReference type="AlphaFoldDB" id="A0A2P5DS84"/>
<feature type="domain" description="SANTA" evidence="2">
    <location>
        <begin position="46"/>
        <end position="138"/>
    </location>
</feature>
<feature type="region of interest" description="Disordered" evidence="1">
    <location>
        <begin position="163"/>
        <end position="192"/>
    </location>
</feature>
<reference evidence="4" key="1">
    <citation type="submission" date="2016-06" db="EMBL/GenBank/DDBJ databases">
        <title>Parallel loss of symbiosis genes in relatives of nitrogen-fixing non-legume Parasponia.</title>
        <authorList>
            <person name="Van Velzen R."/>
            <person name="Holmer R."/>
            <person name="Bu F."/>
            <person name="Rutten L."/>
            <person name="Van Zeijl A."/>
            <person name="Liu W."/>
            <person name="Santuari L."/>
            <person name="Cao Q."/>
            <person name="Sharma T."/>
            <person name="Shen D."/>
            <person name="Roswanjaya Y."/>
            <person name="Wardhani T."/>
            <person name="Kalhor M.S."/>
            <person name="Jansen J."/>
            <person name="Van den Hoogen J."/>
            <person name="Gungor B."/>
            <person name="Hartog M."/>
            <person name="Hontelez J."/>
            <person name="Verver J."/>
            <person name="Yang W.-C."/>
            <person name="Schijlen E."/>
            <person name="Repin R."/>
            <person name="Schilthuizen M."/>
            <person name="Schranz E."/>
            <person name="Heidstra R."/>
            <person name="Miyata K."/>
            <person name="Fedorova E."/>
            <person name="Kohlen W."/>
            <person name="Bisseling T."/>
            <person name="Smit S."/>
            <person name="Geurts R."/>
        </authorList>
    </citation>
    <scope>NUCLEOTIDE SEQUENCE [LARGE SCALE GENOMIC DNA]</scope>
    <source>
        <strain evidence="4">cv. RG33-2</strain>
    </source>
</reference>
<dbReference type="InterPro" id="IPR053090">
    <property type="entry name" value="Centromere_KNL-2_homolog"/>
</dbReference>
<feature type="compositionally biased region" description="Polar residues" evidence="1">
    <location>
        <begin position="275"/>
        <end position="284"/>
    </location>
</feature>
<sequence>MDDKDTDNNIASSSSSPRLKSSSSNGHGIHITTAGGGPSSCFQSTVCLLDWWLIRTQNEFQGNTLGVEGFTSTEQQAVRLFSSAPIAKRYDVFTLVTCDAVSILLKGLINKRRTALNGFPHKVSQSFLFGFPSNWEQYAQNPIPQHHSVSVSTTVPALETSIPTTSQHQTPNKHVEDSQHQFNVTPTASRRRRSHRLLRNLEDNQNNPPASLCFLDKNNDNYNVSPTSGTGRLLHTLDYDKLNSPVAVTIHSGTGRRKMDASSKSPIHSTPRLPKNSSAKITTKSKQDQVLVCGSKADSRNLKNKAGQQTDAKEESTPRKHTKRKIVFDTEVTPQARYEKAKVSVVSPEFLSYGRSRSGRLLLPVMEFWRNQKPIYDVDRKVVGIQDNIPVMSRGGRSEPQKKQKL</sequence>
<dbReference type="InParanoid" id="A0A2P5DS84"/>
<gene>
    <name evidence="3" type="ORF">TorRG33x02_243480</name>
</gene>
<proteinExistence type="predicted"/>
<dbReference type="InterPro" id="IPR015216">
    <property type="entry name" value="SANTA"/>
</dbReference>
<feature type="region of interest" description="Disordered" evidence="1">
    <location>
        <begin position="253"/>
        <end position="322"/>
    </location>
</feature>
<dbReference type="OrthoDB" id="118550at2759"/>
<comment type="caution">
    <text evidence="3">The sequence shown here is derived from an EMBL/GenBank/DDBJ whole genome shotgun (WGS) entry which is preliminary data.</text>
</comment>